<dbReference type="InterPro" id="IPR000014">
    <property type="entry name" value="PAS"/>
</dbReference>
<dbReference type="SUPFAM" id="SSF47384">
    <property type="entry name" value="Homodimeric domain of signal transducing histidine kinase"/>
    <property type="match status" value="1"/>
</dbReference>
<evidence type="ECO:0000313" key="3">
    <source>
        <dbReference type="Proteomes" id="UP000239025"/>
    </source>
</evidence>
<dbReference type="InterPro" id="IPR036097">
    <property type="entry name" value="HisK_dim/P_sf"/>
</dbReference>
<dbReference type="Gene3D" id="3.30.450.20">
    <property type="entry name" value="PAS domain"/>
    <property type="match status" value="1"/>
</dbReference>
<dbReference type="AlphaFoldDB" id="A0A193SVB2"/>
<gene>
    <name evidence="2" type="ORF">PL963_03761</name>
</gene>
<reference evidence="3" key="1">
    <citation type="submission" date="2017-11" db="EMBL/GenBank/DDBJ databases">
        <authorList>
            <person name="Blom J."/>
        </authorList>
    </citation>
    <scope>NUCLEOTIDE SEQUENCE [LARGE SCALE GENOMIC DNA]</scope>
</reference>
<dbReference type="PROSITE" id="PS50112">
    <property type="entry name" value="PAS"/>
    <property type="match status" value="1"/>
</dbReference>
<evidence type="ECO:0000259" key="1">
    <source>
        <dbReference type="PROSITE" id="PS50112"/>
    </source>
</evidence>
<dbReference type="SUPFAM" id="SSF55785">
    <property type="entry name" value="PYP-like sensor domain (PAS domain)"/>
    <property type="match status" value="1"/>
</dbReference>
<organism evidence="2 3">
    <name type="scientific">Pseudomonas cerasi</name>
    <dbReference type="NCBI Taxonomy" id="1583341"/>
    <lineage>
        <taxon>Bacteria</taxon>
        <taxon>Pseudomonadati</taxon>
        <taxon>Pseudomonadota</taxon>
        <taxon>Gammaproteobacteria</taxon>
        <taxon>Pseudomonadales</taxon>
        <taxon>Pseudomonadaceae</taxon>
        <taxon>Pseudomonas</taxon>
    </lineage>
</organism>
<dbReference type="InterPro" id="IPR035965">
    <property type="entry name" value="PAS-like_dom_sf"/>
</dbReference>
<sequence>MRLVTESTHDYAIIVLNDEGHLTDWNRGAENAFGYSKDEAEGRHFRFIFLLEDQANGTPGKELDAAHRRGRSDDERWHMRNDGSRFYCSGEVTALAGNGFRGFVKIARDMTEHVKPQDEQLKNLTATQNSSLVKDPLFVVMSHELKHPLNLVQLNAQLARRLPIAYC</sequence>
<evidence type="ECO:0000313" key="2">
    <source>
        <dbReference type="EMBL" id="SOS21848.1"/>
    </source>
</evidence>
<dbReference type="Pfam" id="PF13426">
    <property type="entry name" value="PAS_9"/>
    <property type="match status" value="1"/>
</dbReference>
<keyword evidence="3" id="KW-1185">Reference proteome</keyword>
<protein>
    <submittedName>
        <fullName evidence="2">Chemotaxis protein</fullName>
    </submittedName>
</protein>
<name>A0A193SVB2_9PSED</name>
<dbReference type="Proteomes" id="UP000239025">
    <property type="component" value="Chromosome 1"/>
</dbReference>
<dbReference type="CDD" id="cd00130">
    <property type="entry name" value="PAS"/>
    <property type="match status" value="1"/>
</dbReference>
<feature type="domain" description="PAS" evidence="1">
    <location>
        <begin position="1"/>
        <end position="43"/>
    </location>
</feature>
<dbReference type="NCBIfam" id="TIGR00229">
    <property type="entry name" value="sensory_box"/>
    <property type="match status" value="1"/>
</dbReference>
<accession>A0A193SVB2</accession>
<proteinExistence type="predicted"/>
<dbReference type="EMBL" id="LT963395">
    <property type="protein sequence ID" value="SOS21848.1"/>
    <property type="molecule type" value="Genomic_DNA"/>
</dbReference>
<dbReference type="GO" id="GO:0000155">
    <property type="term" value="F:phosphorelay sensor kinase activity"/>
    <property type="evidence" value="ECO:0007669"/>
    <property type="project" value="InterPro"/>
</dbReference>